<comment type="caution">
    <text evidence="4">The sequence shown here is derived from an EMBL/GenBank/DDBJ whole genome shotgun (WGS) entry which is preliminary data.</text>
</comment>
<dbReference type="PANTHER" id="PTHR22916:SF51">
    <property type="entry name" value="GLYCOSYLTRANSFERASE EPSH-RELATED"/>
    <property type="match status" value="1"/>
</dbReference>
<evidence type="ECO:0000313" key="4">
    <source>
        <dbReference type="EMBL" id="MBC5668851.1"/>
    </source>
</evidence>
<dbReference type="InterPro" id="IPR029044">
    <property type="entry name" value="Nucleotide-diphossugar_trans"/>
</dbReference>
<keyword evidence="5" id="KW-1185">Reference proteome</keyword>
<dbReference type="Gene3D" id="3.90.550.10">
    <property type="entry name" value="Spore Coat Polysaccharide Biosynthesis Protein SpsA, Chain A"/>
    <property type="match status" value="1"/>
</dbReference>
<gene>
    <name evidence="4" type="ORF">H8S00_12825</name>
</gene>
<evidence type="ECO:0000259" key="3">
    <source>
        <dbReference type="Pfam" id="PF00535"/>
    </source>
</evidence>
<feature type="domain" description="Glycosyltransferase 2-like" evidence="3">
    <location>
        <begin position="5"/>
        <end position="137"/>
    </location>
</feature>
<sequence>MMELSVIIPVYKINEKMLRECIESLTKQDIAEMEIIIVDDGSPDNCGKVCDEYADRDKNIKVIHKKNEGVSIARNVGIETARGQYICFVDPDDKIRKKSLGDVLNKAREKNADILCFKYMVAGEEKSDDGSLDLRDITPDIEKINRSILEMKDNEYNYGACWGKIIKKSFIDDNNLRFVRGIQKAQDRIFMFDCYNKNPMAFSYDFYGYIYTTDNDSSICNRLNVKIVDILEKTYYEFKKHIENIKDIDYSCELNYLLVAFLMEYNYLMLGKKEYKKRSQRAGELRKILEKDDYQNAIRTVDLSRMRKKSQVMCLLLRLKLYYVCIFMFEISGK</sequence>
<dbReference type="RefSeq" id="WP_118589577.1">
    <property type="nucleotide sequence ID" value="NZ_JACOOZ010000011.1"/>
</dbReference>
<reference evidence="4 5" key="1">
    <citation type="submission" date="2020-08" db="EMBL/GenBank/DDBJ databases">
        <title>Genome public.</title>
        <authorList>
            <person name="Liu C."/>
            <person name="Sun Q."/>
        </authorList>
    </citation>
    <scope>NUCLEOTIDE SEQUENCE [LARGE SCALE GENOMIC DNA]</scope>
    <source>
        <strain evidence="4 5">BX4</strain>
    </source>
</reference>
<dbReference type="EMBL" id="JACOOZ010000011">
    <property type="protein sequence ID" value="MBC5668851.1"/>
    <property type="molecule type" value="Genomic_DNA"/>
</dbReference>
<organism evidence="4 5">
    <name type="scientific">Eubacterium segne</name>
    <dbReference type="NCBI Taxonomy" id="2763045"/>
    <lineage>
        <taxon>Bacteria</taxon>
        <taxon>Bacillati</taxon>
        <taxon>Bacillota</taxon>
        <taxon>Clostridia</taxon>
        <taxon>Eubacteriales</taxon>
        <taxon>Eubacteriaceae</taxon>
        <taxon>Eubacterium</taxon>
    </lineage>
</organism>
<accession>A0ABR7F5G8</accession>
<evidence type="ECO:0000256" key="1">
    <source>
        <dbReference type="ARBA" id="ARBA00022676"/>
    </source>
</evidence>
<evidence type="ECO:0000256" key="2">
    <source>
        <dbReference type="ARBA" id="ARBA00022679"/>
    </source>
</evidence>
<dbReference type="Pfam" id="PF00535">
    <property type="entry name" value="Glycos_transf_2"/>
    <property type="match status" value="1"/>
</dbReference>
<name>A0ABR7F5G8_9FIRM</name>
<dbReference type="CDD" id="cd00761">
    <property type="entry name" value="Glyco_tranf_GTA_type"/>
    <property type="match status" value="1"/>
</dbReference>
<evidence type="ECO:0000313" key="5">
    <source>
        <dbReference type="Proteomes" id="UP000597877"/>
    </source>
</evidence>
<proteinExistence type="predicted"/>
<protein>
    <submittedName>
        <fullName evidence="4">Glycosyltransferase</fullName>
    </submittedName>
</protein>
<dbReference type="SUPFAM" id="SSF53448">
    <property type="entry name" value="Nucleotide-diphospho-sugar transferases"/>
    <property type="match status" value="1"/>
</dbReference>
<keyword evidence="2" id="KW-0808">Transferase</keyword>
<dbReference type="PANTHER" id="PTHR22916">
    <property type="entry name" value="GLYCOSYLTRANSFERASE"/>
    <property type="match status" value="1"/>
</dbReference>
<dbReference type="Proteomes" id="UP000597877">
    <property type="component" value="Unassembled WGS sequence"/>
</dbReference>
<dbReference type="InterPro" id="IPR001173">
    <property type="entry name" value="Glyco_trans_2-like"/>
</dbReference>
<keyword evidence="1" id="KW-0328">Glycosyltransferase</keyword>